<feature type="signal peptide" evidence="1">
    <location>
        <begin position="1"/>
        <end position="20"/>
    </location>
</feature>
<dbReference type="STRING" id="1122209.SAMN02745752_00780"/>
<evidence type="ECO:0008006" key="4">
    <source>
        <dbReference type="Google" id="ProtNLM"/>
    </source>
</evidence>
<dbReference type="EMBL" id="FPJW01000002">
    <property type="protein sequence ID" value="SFX20125.1"/>
    <property type="molecule type" value="Genomic_DNA"/>
</dbReference>
<dbReference type="OrthoDB" id="6116490at2"/>
<dbReference type="RefSeq" id="WP_072325030.1">
    <property type="nucleotide sequence ID" value="NZ_FPJW01000002.1"/>
</dbReference>
<gene>
    <name evidence="2" type="ORF">SAMN02745752_00780</name>
</gene>
<evidence type="ECO:0000313" key="2">
    <source>
        <dbReference type="EMBL" id="SFX20125.1"/>
    </source>
</evidence>
<accession>A0A1K1V6E5</accession>
<evidence type="ECO:0000256" key="1">
    <source>
        <dbReference type="SAM" id="SignalP"/>
    </source>
</evidence>
<proteinExistence type="predicted"/>
<reference evidence="2 3" key="1">
    <citation type="submission" date="2016-11" db="EMBL/GenBank/DDBJ databases">
        <authorList>
            <person name="Jaros S."/>
            <person name="Januszkiewicz K."/>
            <person name="Wedrychowicz H."/>
        </authorList>
    </citation>
    <scope>NUCLEOTIDE SEQUENCE [LARGE SCALE GENOMIC DNA]</scope>
    <source>
        <strain evidence="2 3">DSM 21637</strain>
    </source>
</reference>
<name>A0A1K1V6E5_9GAMM</name>
<protein>
    <recommendedName>
        <fullName evidence="4">Outer membrane protein beta-barrel domain-containing protein</fullName>
    </recommendedName>
</protein>
<keyword evidence="1" id="KW-0732">Signal</keyword>
<keyword evidence="3" id="KW-1185">Reference proteome</keyword>
<sequence>MLKHTLTLATMLLTAMPLLAQGEPEVPAREDRVPDSVLFLTPSISYAQLNHQAKSHDYRLDGHLFNLGIDIEIIGDLFAYHRLSMGHSLVDNTEQVRAVDMDAEATHAWFGYRVGGVNVSSFPGDLAIWTGLGWQGTQITGENDDRSRFHYTYLPVGAELGLPLDGPLYLVVGGEYRLLIQGRERYQGAEGGKPTQSDDRGYALWAGFDYLTSNRRVLMTRLSYDRWDVSAAPDDDISGSRQYVLALNLGVRF</sequence>
<feature type="chain" id="PRO_5013040887" description="Outer membrane protein beta-barrel domain-containing protein" evidence="1">
    <location>
        <begin position="21"/>
        <end position="253"/>
    </location>
</feature>
<dbReference type="InterPro" id="IPR036709">
    <property type="entry name" value="Autotransporte_beta_dom_sf"/>
</dbReference>
<dbReference type="SUPFAM" id="SSF103515">
    <property type="entry name" value="Autotransporter"/>
    <property type="match status" value="1"/>
</dbReference>
<evidence type="ECO:0000313" key="3">
    <source>
        <dbReference type="Proteomes" id="UP000182350"/>
    </source>
</evidence>
<dbReference type="Proteomes" id="UP000182350">
    <property type="component" value="Unassembled WGS sequence"/>
</dbReference>
<dbReference type="AlphaFoldDB" id="A0A1K1V6E5"/>
<organism evidence="2 3">
    <name type="scientific">Marinospirillum alkaliphilum DSM 21637</name>
    <dbReference type="NCBI Taxonomy" id="1122209"/>
    <lineage>
        <taxon>Bacteria</taxon>
        <taxon>Pseudomonadati</taxon>
        <taxon>Pseudomonadota</taxon>
        <taxon>Gammaproteobacteria</taxon>
        <taxon>Oceanospirillales</taxon>
        <taxon>Oceanospirillaceae</taxon>
        <taxon>Marinospirillum</taxon>
    </lineage>
</organism>